<dbReference type="InterPro" id="IPR005341">
    <property type="entry name" value="Tim16"/>
</dbReference>
<evidence type="ECO:0000256" key="5">
    <source>
        <dbReference type="ARBA" id="ARBA00022927"/>
    </source>
</evidence>
<evidence type="ECO:0000256" key="2">
    <source>
        <dbReference type="ARBA" id="ARBA00008817"/>
    </source>
</evidence>
<keyword evidence="6" id="KW-0811">Translocation</keyword>
<feature type="region of interest" description="Disordered" evidence="9">
    <location>
        <begin position="57"/>
        <end position="76"/>
    </location>
</feature>
<dbReference type="PANTHER" id="PTHR12388">
    <property type="entry name" value="MITOCHONDRIA ASSOCIATED GRANULOCYTE MACROPHAGE CSF SIGNALING MOLECULE"/>
    <property type="match status" value="1"/>
</dbReference>
<comment type="caution">
    <text evidence="10">The sequence shown here is derived from an EMBL/GenBank/DDBJ whole genome shotgun (WGS) entry which is preliminary data.</text>
</comment>
<keyword evidence="3" id="KW-0813">Transport</keyword>
<accession>A0AAW0SVP9</accession>
<dbReference type="Proteomes" id="UP001487740">
    <property type="component" value="Unassembled WGS sequence"/>
</dbReference>
<proteinExistence type="inferred from homology"/>
<dbReference type="InterPro" id="IPR036869">
    <property type="entry name" value="J_dom_sf"/>
</dbReference>
<dbReference type="EMBL" id="JARAKH010000044">
    <property type="protein sequence ID" value="KAK8379034.1"/>
    <property type="molecule type" value="Genomic_DNA"/>
</dbReference>
<protein>
    <submittedName>
        <fullName evidence="10">Uncharacterized protein</fullName>
    </submittedName>
</protein>
<keyword evidence="11" id="KW-1185">Reference proteome</keyword>
<evidence type="ECO:0000256" key="3">
    <source>
        <dbReference type="ARBA" id="ARBA00022448"/>
    </source>
</evidence>
<comment type="subcellular location">
    <subcellularLocation>
        <location evidence="1">Mitochondrion inner membrane</location>
        <topology evidence="1">Peripheral membrane protein</topology>
        <orientation evidence="1">Matrix side</orientation>
    </subcellularLocation>
</comment>
<evidence type="ECO:0000256" key="7">
    <source>
        <dbReference type="ARBA" id="ARBA00023128"/>
    </source>
</evidence>
<keyword evidence="4" id="KW-0999">Mitochondrion inner membrane</keyword>
<dbReference type="FunFam" id="1.10.287.110:FF:000006">
    <property type="entry name" value="Import inner membrane translocase subunit TIM16"/>
    <property type="match status" value="1"/>
</dbReference>
<organism evidence="10 11">
    <name type="scientific">Scylla paramamosain</name>
    <name type="common">Mud crab</name>
    <dbReference type="NCBI Taxonomy" id="85552"/>
    <lineage>
        <taxon>Eukaryota</taxon>
        <taxon>Metazoa</taxon>
        <taxon>Ecdysozoa</taxon>
        <taxon>Arthropoda</taxon>
        <taxon>Crustacea</taxon>
        <taxon>Multicrustacea</taxon>
        <taxon>Malacostraca</taxon>
        <taxon>Eumalacostraca</taxon>
        <taxon>Eucarida</taxon>
        <taxon>Decapoda</taxon>
        <taxon>Pleocyemata</taxon>
        <taxon>Brachyura</taxon>
        <taxon>Eubrachyura</taxon>
        <taxon>Portunoidea</taxon>
        <taxon>Portunidae</taxon>
        <taxon>Portuninae</taxon>
        <taxon>Scylla</taxon>
    </lineage>
</organism>
<dbReference type="Gene3D" id="1.10.287.110">
    <property type="entry name" value="DnaJ domain"/>
    <property type="match status" value="1"/>
</dbReference>
<sequence>MPALEEGDLMLVVVVVVGLKALYPAAEIAARPTSGSESQHRPITPPRRTLYCVLPSPGEPPGPACSKEHRGRQGAADRVLRHAGLSSGLSAGLIHTAMAKHLAQVVIAGMQVVGRAFAKALKQEIAASQQAAQRAGGGAAGARHSAANQKLGMTLEEAKQILNIEELNEEKIQKNYEYLFNINDKSKGGSFYVQSKVFRAKERLDKELEDVVAAKQKQQHQEATQDSKT</sequence>
<keyword evidence="8" id="KW-0472">Membrane</keyword>
<comment type="similarity">
    <text evidence="2">Belongs to the TIM16/PAM16 family.</text>
</comment>
<keyword evidence="7" id="KW-0496">Mitochondrion</keyword>
<dbReference type="GO" id="GO:0005744">
    <property type="term" value="C:TIM23 mitochondrial import inner membrane translocase complex"/>
    <property type="evidence" value="ECO:0007669"/>
    <property type="project" value="InterPro"/>
</dbReference>
<reference evidence="10 11" key="1">
    <citation type="submission" date="2023-03" db="EMBL/GenBank/DDBJ databases">
        <title>High-quality genome of Scylla paramamosain provides insights in environmental adaptation.</title>
        <authorList>
            <person name="Zhang L."/>
        </authorList>
    </citation>
    <scope>NUCLEOTIDE SEQUENCE [LARGE SCALE GENOMIC DNA]</scope>
    <source>
        <strain evidence="10">LZ_2023a</strain>
        <tissue evidence="10">Muscle</tissue>
    </source>
</reference>
<dbReference type="GO" id="GO:0030150">
    <property type="term" value="P:protein import into mitochondrial matrix"/>
    <property type="evidence" value="ECO:0007669"/>
    <property type="project" value="InterPro"/>
</dbReference>
<dbReference type="PANTHER" id="PTHR12388:SF0">
    <property type="entry name" value="MITOCHONDRIAL IMPORT INNER MEMBRANE TRANSLOCASE SUBUNIT TIM16"/>
    <property type="match status" value="1"/>
</dbReference>
<evidence type="ECO:0000256" key="6">
    <source>
        <dbReference type="ARBA" id="ARBA00023010"/>
    </source>
</evidence>
<evidence type="ECO:0000256" key="8">
    <source>
        <dbReference type="ARBA" id="ARBA00023136"/>
    </source>
</evidence>
<name>A0AAW0SVP9_SCYPA</name>
<evidence type="ECO:0000313" key="10">
    <source>
        <dbReference type="EMBL" id="KAK8379034.1"/>
    </source>
</evidence>
<evidence type="ECO:0000256" key="1">
    <source>
        <dbReference type="ARBA" id="ARBA00004443"/>
    </source>
</evidence>
<dbReference type="Pfam" id="PF03656">
    <property type="entry name" value="Pam16"/>
    <property type="match status" value="1"/>
</dbReference>
<keyword evidence="5" id="KW-0653">Protein transport</keyword>
<evidence type="ECO:0000256" key="9">
    <source>
        <dbReference type="SAM" id="MobiDB-lite"/>
    </source>
</evidence>
<evidence type="ECO:0000256" key="4">
    <source>
        <dbReference type="ARBA" id="ARBA00022792"/>
    </source>
</evidence>
<dbReference type="AlphaFoldDB" id="A0AAW0SVP9"/>
<gene>
    <name evidence="10" type="ORF">O3P69_009641</name>
</gene>
<evidence type="ECO:0000313" key="11">
    <source>
        <dbReference type="Proteomes" id="UP001487740"/>
    </source>
</evidence>